<reference evidence="1 2" key="1">
    <citation type="journal article" date="2018" name="Front. Plant Sci.">
        <title>Red Clover (Trifolium pratense) and Zigzag Clover (T. medium) - A Picture of Genomic Similarities and Differences.</title>
        <authorList>
            <person name="Dluhosova J."/>
            <person name="Istvanek J."/>
            <person name="Nedelnik J."/>
            <person name="Repkova J."/>
        </authorList>
    </citation>
    <scope>NUCLEOTIDE SEQUENCE [LARGE SCALE GENOMIC DNA]</scope>
    <source>
        <strain evidence="2">cv. 10/8</strain>
        <tissue evidence="1">Leaf</tissue>
    </source>
</reference>
<keyword evidence="2" id="KW-1185">Reference proteome</keyword>
<accession>A0A392VH85</accession>
<dbReference type="AlphaFoldDB" id="A0A392VH85"/>
<evidence type="ECO:0000313" key="1">
    <source>
        <dbReference type="EMBL" id="MCI85740.1"/>
    </source>
</evidence>
<comment type="caution">
    <text evidence="1">The sequence shown here is derived from an EMBL/GenBank/DDBJ whole genome shotgun (WGS) entry which is preliminary data.</text>
</comment>
<dbReference type="EMBL" id="LXQA011122692">
    <property type="protein sequence ID" value="MCI85740.1"/>
    <property type="molecule type" value="Genomic_DNA"/>
</dbReference>
<name>A0A392VH85_9FABA</name>
<feature type="non-terminal residue" evidence="1">
    <location>
        <position position="34"/>
    </location>
</feature>
<evidence type="ECO:0000313" key="2">
    <source>
        <dbReference type="Proteomes" id="UP000265520"/>
    </source>
</evidence>
<protein>
    <submittedName>
        <fullName evidence="1">Uncharacterized protein</fullName>
    </submittedName>
</protein>
<dbReference type="Proteomes" id="UP000265520">
    <property type="component" value="Unassembled WGS sequence"/>
</dbReference>
<organism evidence="1 2">
    <name type="scientific">Trifolium medium</name>
    <dbReference type="NCBI Taxonomy" id="97028"/>
    <lineage>
        <taxon>Eukaryota</taxon>
        <taxon>Viridiplantae</taxon>
        <taxon>Streptophyta</taxon>
        <taxon>Embryophyta</taxon>
        <taxon>Tracheophyta</taxon>
        <taxon>Spermatophyta</taxon>
        <taxon>Magnoliopsida</taxon>
        <taxon>eudicotyledons</taxon>
        <taxon>Gunneridae</taxon>
        <taxon>Pentapetalae</taxon>
        <taxon>rosids</taxon>
        <taxon>fabids</taxon>
        <taxon>Fabales</taxon>
        <taxon>Fabaceae</taxon>
        <taxon>Papilionoideae</taxon>
        <taxon>50 kb inversion clade</taxon>
        <taxon>NPAAA clade</taxon>
        <taxon>Hologalegina</taxon>
        <taxon>IRL clade</taxon>
        <taxon>Trifolieae</taxon>
        <taxon>Trifolium</taxon>
    </lineage>
</organism>
<sequence length="34" mass="3570">MPQSSTGEASFTMVYGTDAMIPAEVNPPVGTARR</sequence>
<proteinExistence type="predicted"/>